<dbReference type="GO" id="GO:0008320">
    <property type="term" value="F:protein transmembrane transporter activity"/>
    <property type="evidence" value="ECO:0007669"/>
    <property type="project" value="TreeGrafter"/>
</dbReference>
<evidence type="ECO:0000256" key="10">
    <source>
        <dbReference type="PROSITE-ProRule" id="PRU00339"/>
    </source>
</evidence>
<dbReference type="PROSITE" id="PS50005">
    <property type="entry name" value="TPR"/>
    <property type="match status" value="1"/>
</dbReference>
<evidence type="ECO:0000256" key="1">
    <source>
        <dbReference type="ARBA" id="ARBA00004572"/>
    </source>
</evidence>
<dbReference type="Pfam" id="PF13432">
    <property type="entry name" value="TPR_16"/>
    <property type="match status" value="1"/>
</dbReference>
<reference evidence="12" key="1">
    <citation type="submission" date="2012-10" db="EMBL/GenBank/DDBJ databases">
        <authorList>
            <person name="Jelonek L."/>
        </authorList>
    </citation>
    <scope>NUCLEOTIDE SEQUENCE</scope>
    <source>
        <strain evidence="12">Isolate 7/3/14</strain>
    </source>
</reference>
<reference evidence="12 13" key="2">
    <citation type="journal article" date="2013" name="J. Biotechnol.">
        <title>Establishment and interpretation of the genome sequence of the phytopathogenic fungus Rhizoctonia solani AG1-IB isolate 7/3/14.</title>
        <authorList>
            <person name="Wibberg D.W."/>
            <person name="Jelonek L.J."/>
            <person name="Rupp O.R."/>
            <person name="Hennig M.H."/>
            <person name="Eikmeyer F.E."/>
            <person name="Goesmann A.G."/>
            <person name="Hartmann A.H."/>
            <person name="Borriss R.B."/>
            <person name="Grosch R.G."/>
            <person name="Puehler A.P."/>
            <person name="Schlueter A.S."/>
        </authorList>
    </citation>
    <scope>NUCLEOTIDE SEQUENCE [LARGE SCALE GENOMIC DNA]</scope>
    <source>
        <strain evidence="13">AG1-IB / isolate 7/3/14</strain>
        <strain evidence="12">Isolate 7/3/14</strain>
    </source>
</reference>
<comment type="subcellular location">
    <subcellularLocation>
        <location evidence="1">Mitochondrion outer membrane</location>
        <topology evidence="1">Single-pass membrane protein</topology>
    </subcellularLocation>
</comment>
<dbReference type="SMART" id="SM00028">
    <property type="entry name" value="TPR"/>
    <property type="match status" value="3"/>
</dbReference>
<dbReference type="Pfam" id="PF07719">
    <property type="entry name" value="TPR_2"/>
    <property type="match status" value="1"/>
</dbReference>
<dbReference type="GO" id="GO:0005741">
    <property type="term" value="C:mitochondrial outer membrane"/>
    <property type="evidence" value="ECO:0007669"/>
    <property type="project" value="UniProtKB-SubCell"/>
</dbReference>
<comment type="similarity">
    <text evidence="9">Belongs to the Tom70 family.</text>
</comment>
<dbReference type="SUPFAM" id="SSF48452">
    <property type="entry name" value="TPR-like"/>
    <property type="match status" value="1"/>
</dbReference>
<evidence type="ECO:0000313" key="13">
    <source>
        <dbReference type="Proteomes" id="UP000012065"/>
    </source>
</evidence>
<keyword evidence="5 10" id="KW-0802">TPR repeat</keyword>
<evidence type="ECO:0000256" key="2">
    <source>
        <dbReference type="ARBA" id="ARBA00022692"/>
    </source>
</evidence>
<evidence type="ECO:0000256" key="9">
    <source>
        <dbReference type="ARBA" id="ARBA00038030"/>
    </source>
</evidence>
<sequence>MELSEAEAAFAAFESAIEKDPGCADIYYHRGQVFFILSDFERAADDYRRSSELDPGFIFSHIQLAVAQYKMGDLDSSMSSFRECLLKFPNRGEPYNYYGELLLDQQRFQEAIEKFERAIEIEKQK</sequence>
<dbReference type="PANTHER" id="PTHR46208">
    <property type="entry name" value="MITOCHONDRIAL IMPORT RECEPTOR SUBUNIT TOM70"/>
    <property type="match status" value="1"/>
</dbReference>
<evidence type="ECO:0000256" key="7">
    <source>
        <dbReference type="ARBA" id="ARBA00023128"/>
    </source>
</evidence>
<organism evidence="12 13">
    <name type="scientific">Thanatephorus cucumeris (strain AG1-IB / isolate 7/3/14)</name>
    <name type="common">Lettuce bottom rot fungus</name>
    <name type="synonym">Rhizoctonia solani</name>
    <dbReference type="NCBI Taxonomy" id="1108050"/>
    <lineage>
        <taxon>Eukaryota</taxon>
        <taxon>Fungi</taxon>
        <taxon>Dikarya</taxon>
        <taxon>Basidiomycota</taxon>
        <taxon>Agaricomycotina</taxon>
        <taxon>Agaricomycetes</taxon>
        <taxon>Cantharellales</taxon>
        <taxon>Ceratobasidiaceae</taxon>
        <taxon>Rhizoctonia</taxon>
        <taxon>Rhizoctonia solani AG-1</taxon>
    </lineage>
</organism>
<dbReference type="InterPro" id="IPR019734">
    <property type="entry name" value="TPR_rpt"/>
</dbReference>
<evidence type="ECO:0000256" key="5">
    <source>
        <dbReference type="ARBA" id="ARBA00022803"/>
    </source>
</evidence>
<evidence type="ECO:0000256" key="3">
    <source>
        <dbReference type="ARBA" id="ARBA00022737"/>
    </source>
</evidence>
<dbReference type="InterPro" id="IPR011990">
    <property type="entry name" value="TPR-like_helical_dom_sf"/>
</dbReference>
<keyword evidence="4" id="KW-1000">Mitochondrion outer membrane</keyword>
<dbReference type="GO" id="GO:0030943">
    <property type="term" value="F:mitochondrion targeting sequence binding"/>
    <property type="evidence" value="ECO:0007669"/>
    <property type="project" value="TreeGrafter"/>
</dbReference>
<dbReference type="GO" id="GO:0030150">
    <property type="term" value="P:protein import into mitochondrial matrix"/>
    <property type="evidence" value="ECO:0007669"/>
    <property type="project" value="TreeGrafter"/>
</dbReference>
<dbReference type="Proteomes" id="UP000012065">
    <property type="component" value="Unassembled WGS sequence"/>
</dbReference>
<evidence type="ECO:0000313" key="12">
    <source>
        <dbReference type="EMBL" id="CCO31517.1"/>
    </source>
</evidence>
<keyword evidence="6" id="KW-1133">Transmembrane helix</keyword>
<dbReference type="Pfam" id="PF13174">
    <property type="entry name" value="TPR_6"/>
    <property type="match status" value="1"/>
</dbReference>
<evidence type="ECO:0000256" key="4">
    <source>
        <dbReference type="ARBA" id="ARBA00022787"/>
    </source>
</evidence>
<keyword evidence="3" id="KW-0677">Repeat</keyword>
<dbReference type="EMBL" id="CAOJ01008335">
    <property type="protein sequence ID" value="CCO31516.1"/>
    <property type="molecule type" value="Genomic_DNA"/>
</dbReference>
<dbReference type="GO" id="GO:0045039">
    <property type="term" value="P:protein insertion into mitochondrial inner membrane"/>
    <property type="evidence" value="ECO:0007669"/>
    <property type="project" value="TreeGrafter"/>
</dbReference>
<dbReference type="InterPro" id="IPR013105">
    <property type="entry name" value="TPR_2"/>
</dbReference>
<gene>
    <name evidence="11" type="ORF">BN14_05561</name>
    <name evidence="12" type="ORF">BN14_05562</name>
</gene>
<dbReference type="EMBL" id="CAOJ01008337">
    <property type="protein sequence ID" value="CCO31517.1"/>
    <property type="molecule type" value="Genomic_DNA"/>
</dbReference>
<dbReference type="Gene3D" id="1.25.40.10">
    <property type="entry name" value="Tetratricopeptide repeat domain"/>
    <property type="match status" value="1"/>
</dbReference>
<evidence type="ECO:0000256" key="6">
    <source>
        <dbReference type="ARBA" id="ARBA00022989"/>
    </source>
</evidence>
<protein>
    <submittedName>
        <fullName evidence="11">Rhizoctonia solani AG1-IB WGS project CAOJ00000000 data, isolate 7/3/14, contig 12218</fullName>
    </submittedName>
    <submittedName>
        <fullName evidence="12">Rhizoctonia solani AG1-IB WGS project CAOJ00000000 data, isolate 7/3/14, contig 12220</fullName>
    </submittedName>
</protein>
<accession>M5C6L5</accession>
<dbReference type="AlphaFoldDB" id="M5C6L5"/>
<evidence type="ECO:0000313" key="11">
    <source>
        <dbReference type="EMBL" id="CCO31516.1"/>
    </source>
</evidence>
<keyword evidence="2" id="KW-0812">Transmembrane</keyword>
<proteinExistence type="inferred from homology"/>
<dbReference type="HOGENOM" id="CLU_1994167_0_0_1"/>
<dbReference type="PANTHER" id="PTHR46208:SF1">
    <property type="entry name" value="MITOCHONDRIAL IMPORT RECEPTOR SUBUNIT TOM70"/>
    <property type="match status" value="1"/>
</dbReference>
<name>M5C6L5_THACB</name>
<evidence type="ECO:0000256" key="8">
    <source>
        <dbReference type="ARBA" id="ARBA00023136"/>
    </source>
</evidence>
<dbReference type="PROSITE" id="PS50293">
    <property type="entry name" value="TPR_REGION"/>
    <property type="match status" value="1"/>
</dbReference>
<keyword evidence="8" id="KW-0472">Membrane</keyword>
<keyword evidence="7" id="KW-0496">Mitochondrion</keyword>
<comment type="caution">
    <text evidence="12">The sequence shown here is derived from an EMBL/GenBank/DDBJ whole genome shotgun (WGS) entry which is preliminary data.</text>
</comment>
<feature type="repeat" description="TPR" evidence="10">
    <location>
        <begin position="24"/>
        <end position="57"/>
    </location>
</feature>